<dbReference type="AlphaFoldDB" id="A0A5C3LMG3"/>
<dbReference type="PANTHER" id="PTHR43639">
    <property type="entry name" value="OXIDOREDUCTASE, SHORT-CHAIN DEHYDROGENASE/REDUCTASE FAMILY (AFU_ORTHOLOGUE AFUA_5G02870)"/>
    <property type="match status" value="1"/>
</dbReference>
<protein>
    <submittedName>
        <fullName evidence="4">Acetoin reductase family protein</fullName>
    </submittedName>
</protein>
<comment type="similarity">
    <text evidence="1">Belongs to the short-chain dehydrogenases/reductases (SDR) family.</text>
</comment>
<dbReference type="STRING" id="68775.A0A5C3LMG3"/>
<dbReference type="PANTHER" id="PTHR43639:SF1">
    <property type="entry name" value="SHORT-CHAIN DEHYDROGENASE_REDUCTASE FAMILY PROTEIN"/>
    <property type="match status" value="1"/>
</dbReference>
<evidence type="ECO:0000256" key="2">
    <source>
        <dbReference type="ARBA" id="ARBA00022857"/>
    </source>
</evidence>
<gene>
    <name evidence="4" type="ORF">BDQ12DRAFT_636948</name>
</gene>
<keyword evidence="2" id="KW-0521">NADP</keyword>
<proteinExistence type="inferred from homology"/>
<dbReference type="Pfam" id="PF13561">
    <property type="entry name" value="adh_short_C2"/>
    <property type="match status" value="1"/>
</dbReference>
<dbReference type="SUPFAM" id="SSF51735">
    <property type="entry name" value="NAD(P)-binding Rossmann-fold domains"/>
    <property type="match status" value="1"/>
</dbReference>
<dbReference type="InterPro" id="IPR036291">
    <property type="entry name" value="NAD(P)-bd_dom_sf"/>
</dbReference>
<dbReference type="InterPro" id="IPR020904">
    <property type="entry name" value="Sc_DH/Rdtase_CS"/>
</dbReference>
<reference evidence="4 5" key="1">
    <citation type="journal article" date="2019" name="Nat. Ecol. Evol.">
        <title>Megaphylogeny resolves global patterns of mushroom evolution.</title>
        <authorList>
            <person name="Varga T."/>
            <person name="Krizsan K."/>
            <person name="Foldi C."/>
            <person name="Dima B."/>
            <person name="Sanchez-Garcia M."/>
            <person name="Sanchez-Ramirez S."/>
            <person name="Szollosi G.J."/>
            <person name="Szarkandi J.G."/>
            <person name="Papp V."/>
            <person name="Albert L."/>
            <person name="Andreopoulos W."/>
            <person name="Angelini C."/>
            <person name="Antonin V."/>
            <person name="Barry K.W."/>
            <person name="Bougher N.L."/>
            <person name="Buchanan P."/>
            <person name="Buyck B."/>
            <person name="Bense V."/>
            <person name="Catcheside P."/>
            <person name="Chovatia M."/>
            <person name="Cooper J."/>
            <person name="Damon W."/>
            <person name="Desjardin D."/>
            <person name="Finy P."/>
            <person name="Geml J."/>
            <person name="Haridas S."/>
            <person name="Hughes K."/>
            <person name="Justo A."/>
            <person name="Karasinski D."/>
            <person name="Kautmanova I."/>
            <person name="Kiss B."/>
            <person name="Kocsube S."/>
            <person name="Kotiranta H."/>
            <person name="LaButti K.M."/>
            <person name="Lechner B.E."/>
            <person name="Liimatainen K."/>
            <person name="Lipzen A."/>
            <person name="Lukacs Z."/>
            <person name="Mihaltcheva S."/>
            <person name="Morgado L.N."/>
            <person name="Niskanen T."/>
            <person name="Noordeloos M.E."/>
            <person name="Ohm R.A."/>
            <person name="Ortiz-Santana B."/>
            <person name="Ovrebo C."/>
            <person name="Racz N."/>
            <person name="Riley R."/>
            <person name="Savchenko A."/>
            <person name="Shiryaev A."/>
            <person name="Soop K."/>
            <person name="Spirin V."/>
            <person name="Szebenyi C."/>
            <person name="Tomsovsky M."/>
            <person name="Tulloss R.E."/>
            <person name="Uehling J."/>
            <person name="Grigoriev I.V."/>
            <person name="Vagvolgyi C."/>
            <person name="Papp T."/>
            <person name="Martin F.M."/>
            <person name="Miettinen O."/>
            <person name="Hibbett D.S."/>
            <person name="Nagy L.G."/>
        </authorList>
    </citation>
    <scope>NUCLEOTIDE SEQUENCE [LARGE SCALE GENOMIC DNA]</scope>
    <source>
        <strain evidence="4 5">CBS 166.37</strain>
    </source>
</reference>
<dbReference type="PRINTS" id="PR00080">
    <property type="entry name" value="SDRFAMILY"/>
</dbReference>
<sequence>MSTKVAIVTGAARGIGRGIALRLADDGYDLIVNDLDTTETLNLIGGVIAEVLEKGRRAMRVLGDVSEEATVASLVNTAVQQYGRLDVMVANAGVAPFKPALQTTVEEFDRTFQINVRGTFLCYKYAVQQFIEQGEGGRIIGASSAAGKEGNASLSVYSATKFAIRGLTQSFAKEYGAHKITVNAYAPGVIDTPAMRAMGEAMGSMDIFNKIMAEKTAVGYNGSTDDVASLVSFLVSKEAHFITGQTISVDGGWQLS</sequence>
<keyword evidence="3" id="KW-0560">Oxidoreductase</keyword>
<dbReference type="PRINTS" id="PR00081">
    <property type="entry name" value="GDHRDH"/>
</dbReference>
<dbReference type="GO" id="GO:0016491">
    <property type="term" value="F:oxidoreductase activity"/>
    <property type="evidence" value="ECO:0007669"/>
    <property type="project" value="UniProtKB-KW"/>
</dbReference>
<keyword evidence="5" id="KW-1185">Reference proteome</keyword>
<organism evidence="4 5">
    <name type="scientific">Crucibulum laeve</name>
    <dbReference type="NCBI Taxonomy" id="68775"/>
    <lineage>
        <taxon>Eukaryota</taxon>
        <taxon>Fungi</taxon>
        <taxon>Dikarya</taxon>
        <taxon>Basidiomycota</taxon>
        <taxon>Agaricomycotina</taxon>
        <taxon>Agaricomycetes</taxon>
        <taxon>Agaricomycetidae</taxon>
        <taxon>Agaricales</taxon>
        <taxon>Agaricineae</taxon>
        <taxon>Nidulariaceae</taxon>
        <taxon>Crucibulum</taxon>
    </lineage>
</organism>
<dbReference type="PROSITE" id="PS00061">
    <property type="entry name" value="ADH_SHORT"/>
    <property type="match status" value="1"/>
</dbReference>
<accession>A0A5C3LMG3</accession>
<dbReference type="Gene3D" id="3.40.50.720">
    <property type="entry name" value="NAD(P)-binding Rossmann-like Domain"/>
    <property type="match status" value="1"/>
</dbReference>
<dbReference type="OrthoDB" id="498125at2759"/>
<evidence type="ECO:0000313" key="5">
    <source>
        <dbReference type="Proteomes" id="UP000308652"/>
    </source>
</evidence>
<evidence type="ECO:0000256" key="3">
    <source>
        <dbReference type="ARBA" id="ARBA00023002"/>
    </source>
</evidence>
<dbReference type="EMBL" id="ML213638">
    <property type="protein sequence ID" value="TFK33965.1"/>
    <property type="molecule type" value="Genomic_DNA"/>
</dbReference>
<evidence type="ECO:0000256" key="1">
    <source>
        <dbReference type="ARBA" id="ARBA00006484"/>
    </source>
</evidence>
<evidence type="ECO:0000313" key="4">
    <source>
        <dbReference type="EMBL" id="TFK33965.1"/>
    </source>
</evidence>
<dbReference type="InterPro" id="IPR002347">
    <property type="entry name" value="SDR_fam"/>
</dbReference>
<name>A0A5C3LMG3_9AGAR</name>
<dbReference type="Proteomes" id="UP000308652">
    <property type="component" value="Unassembled WGS sequence"/>
</dbReference>
<dbReference type="FunFam" id="3.40.50.720:FF:000084">
    <property type="entry name" value="Short-chain dehydrogenase reductase"/>
    <property type="match status" value="1"/>
</dbReference>